<dbReference type="Gene3D" id="1.20.5.1930">
    <property type="match status" value="1"/>
</dbReference>
<dbReference type="InterPro" id="IPR011712">
    <property type="entry name" value="Sig_transdc_His_kin_sub3_dim/P"/>
</dbReference>
<evidence type="ECO:0000256" key="8">
    <source>
        <dbReference type="ARBA" id="ARBA00023012"/>
    </source>
</evidence>
<reference evidence="12 13" key="1">
    <citation type="submission" date="2017-04" db="EMBL/GenBank/DDBJ databases">
        <authorList>
            <person name="Afonso C.L."/>
            <person name="Miller P.J."/>
            <person name="Scott M.A."/>
            <person name="Spackman E."/>
            <person name="Goraichik I."/>
            <person name="Dimitrov K.M."/>
            <person name="Suarez D.L."/>
            <person name="Swayne D.E."/>
        </authorList>
    </citation>
    <scope>NUCLEOTIDE SEQUENCE [LARGE SCALE GENOMIC DNA]</scope>
    <source>
        <strain evidence="12 13">DSM 26133</strain>
    </source>
</reference>
<keyword evidence="9" id="KW-0175">Coiled coil</keyword>
<dbReference type="Pfam" id="PF02518">
    <property type="entry name" value="HATPase_c"/>
    <property type="match status" value="1"/>
</dbReference>
<evidence type="ECO:0000256" key="2">
    <source>
        <dbReference type="ARBA" id="ARBA00012438"/>
    </source>
</evidence>
<comment type="catalytic activity">
    <reaction evidence="1">
        <text>ATP + protein L-histidine = ADP + protein N-phospho-L-histidine.</text>
        <dbReference type="EC" id="2.7.13.3"/>
    </reaction>
</comment>
<keyword evidence="7" id="KW-0067">ATP-binding</keyword>
<name>A0A1W2G9L6_REIFA</name>
<evidence type="ECO:0000313" key="12">
    <source>
        <dbReference type="EMBL" id="SMD33048.1"/>
    </source>
</evidence>
<dbReference type="CDD" id="cd16917">
    <property type="entry name" value="HATPase_UhpB-NarQ-NarX-like"/>
    <property type="match status" value="1"/>
</dbReference>
<sequence length="614" mass="69672">MFAVFLFKVFGFTPSKSQFFCLILLFLTSKAFCGPKDSLFYQVRSLEDKAFVSFVIENYYEIYSLNFDSAILMTAEARQMAETNGWIQQAAYASLYHGVATFLRGDYEQSLPSYLYALTIFDSLQDHRGVGRTSIELAGFYHKNGQYEKANETADQAQTAALLANDTKTLGTYYGFKMTFLMRQEKYDEAHPYMLKAFEIRKKDQDSIGLGYAYLDFAEYELRKGNLEAAQQYVDQSTAIRKLIGDDQGVAINSVITGENYFHVGQYKKAIPFFKKSIEQATPIGYTDLIRFGYDMLQQSYVKLGDYEKAYDHLQQAQVFNDSIFGLEKSKALLTLQTQYETEKKEKEIELLSVENELRAAEIINANNRFYASIGGIVLLIFIGYLVFNRYQQKQRALLAEEKAISQKLGFKSLIEGEEKERKRIAQELHDGLGQLLSTARLNVSAMEDRVEKLVTKQWENSIKLIDEAVTEVRHISHNMMPNALISIGFEAAIKEQAHIINDAQKVKVHVDLPSEKIDLPESEAIALYRVIQEILNNALKYAEAKNIWLTISNNESLSISIKDDGKGFDTNLIPTSAGIGWQNIHSRMEILNGEIRIISSPGQGSEISLKLAV</sequence>
<keyword evidence="8" id="KW-0902">Two-component regulatory system</keyword>
<dbReference type="SUPFAM" id="SSF55874">
    <property type="entry name" value="ATPase domain of HSP90 chaperone/DNA topoisomerase II/histidine kinase"/>
    <property type="match status" value="1"/>
</dbReference>
<dbReference type="EMBL" id="FWYF01000001">
    <property type="protein sequence ID" value="SMD33048.1"/>
    <property type="molecule type" value="Genomic_DNA"/>
</dbReference>
<dbReference type="GO" id="GO:0005524">
    <property type="term" value="F:ATP binding"/>
    <property type="evidence" value="ECO:0007669"/>
    <property type="project" value="UniProtKB-KW"/>
</dbReference>
<dbReference type="Pfam" id="PF07730">
    <property type="entry name" value="HisKA_3"/>
    <property type="match status" value="1"/>
</dbReference>
<keyword evidence="10" id="KW-0812">Transmembrane</keyword>
<dbReference type="SUPFAM" id="SSF48452">
    <property type="entry name" value="TPR-like"/>
    <property type="match status" value="2"/>
</dbReference>
<evidence type="ECO:0000256" key="9">
    <source>
        <dbReference type="SAM" id="Coils"/>
    </source>
</evidence>
<feature type="transmembrane region" description="Helical" evidence="10">
    <location>
        <begin position="370"/>
        <end position="388"/>
    </location>
</feature>
<dbReference type="InterPro" id="IPR050482">
    <property type="entry name" value="Sensor_HK_TwoCompSys"/>
</dbReference>
<dbReference type="GO" id="GO:0000155">
    <property type="term" value="F:phosphorelay sensor kinase activity"/>
    <property type="evidence" value="ECO:0007669"/>
    <property type="project" value="InterPro"/>
</dbReference>
<evidence type="ECO:0000256" key="5">
    <source>
        <dbReference type="ARBA" id="ARBA00022741"/>
    </source>
</evidence>
<dbReference type="EC" id="2.7.13.3" evidence="2"/>
<dbReference type="Gene3D" id="3.30.565.10">
    <property type="entry name" value="Histidine kinase-like ATPase, C-terminal domain"/>
    <property type="match status" value="1"/>
</dbReference>
<keyword evidence="13" id="KW-1185">Reference proteome</keyword>
<dbReference type="InterPro" id="IPR005467">
    <property type="entry name" value="His_kinase_dom"/>
</dbReference>
<dbReference type="PANTHER" id="PTHR24421">
    <property type="entry name" value="NITRATE/NITRITE SENSOR PROTEIN NARX-RELATED"/>
    <property type="match status" value="1"/>
</dbReference>
<dbReference type="STRING" id="692418.SAMN04488029_1411"/>
<accession>A0A1W2G9L6</accession>
<keyword evidence="10" id="KW-1133">Transmembrane helix</keyword>
<dbReference type="PANTHER" id="PTHR24421:SF10">
    <property type="entry name" value="NITRATE_NITRITE SENSOR PROTEIN NARQ"/>
    <property type="match status" value="1"/>
</dbReference>
<dbReference type="Gene3D" id="1.25.40.10">
    <property type="entry name" value="Tetratricopeptide repeat domain"/>
    <property type="match status" value="3"/>
</dbReference>
<dbReference type="PROSITE" id="PS50109">
    <property type="entry name" value="HIS_KIN"/>
    <property type="match status" value="1"/>
</dbReference>
<protein>
    <recommendedName>
        <fullName evidence="2">histidine kinase</fullName>
        <ecNumber evidence="2">2.7.13.3</ecNumber>
    </recommendedName>
</protein>
<evidence type="ECO:0000313" key="13">
    <source>
        <dbReference type="Proteomes" id="UP000192472"/>
    </source>
</evidence>
<feature type="coiled-coil region" evidence="9">
    <location>
        <begin position="337"/>
        <end position="364"/>
    </location>
</feature>
<keyword evidence="10" id="KW-0472">Membrane</keyword>
<gene>
    <name evidence="12" type="ORF">SAMN04488029_1411</name>
</gene>
<evidence type="ECO:0000256" key="3">
    <source>
        <dbReference type="ARBA" id="ARBA00022553"/>
    </source>
</evidence>
<dbReference type="Proteomes" id="UP000192472">
    <property type="component" value="Unassembled WGS sequence"/>
</dbReference>
<feature type="domain" description="Histidine kinase" evidence="11">
    <location>
        <begin position="424"/>
        <end position="614"/>
    </location>
</feature>
<dbReference type="OrthoDB" id="9760839at2"/>
<keyword evidence="3" id="KW-0597">Phosphoprotein</keyword>
<keyword evidence="6" id="KW-0418">Kinase</keyword>
<evidence type="ECO:0000256" key="10">
    <source>
        <dbReference type="SAM" id="Phobius"/>
    </source>
</evidence>
<dbReference type="GO" id="GO:0016020">
    <property type="term" value="C:membrane"/>
    <property type="evidence" value="ECO:0007669"/>
    <property type="project" value="InterPro"/>
</dbReference>
<evidence type="ECO:0000256" key="7">
    <source>
        <dbReference type="ARBA" id="ARBA00022840"/>
    </source>
</evidence>
<dbReference type="SMART" id="SM00387">
    <property type="entry name" value="HATPase_c"/>
    <property type="match status" value="1"/>
</dbReference>
<dbReference type="InterPro" id="IPR036890">
    <property type="entry name" value="HATPase_C_sf"/>
</dbReference>
<evidence type="ECO:0000256" key="6">
    <source>
        <dbReference type="ARBA" id="ARBA00022777"/>
    </source>
</evidence>
<evidence type="ECO:0000256" key="1">
    <source>
        <dbReference type="ARBA" id="ARBA00000085"/>
    </source>
</evidence>
<keyword evidence="4" id="KW-0808">Transferase</keyword>
<evidence type="ECO:0000259" key="11">
    <source>
        <dbReference type="PROSITE" id="PS50109"/>
    </source>
</evidence>
<dbReference type="InterPro" id="IPR011990">
    <property type="entry name" value="TPR-like_helical_dom_sf"/>
</dbReference>
<organism evidence="12 13">
    <name type="scientific">Reichenbachiella faecimaris</name>
    <dbReference type="NCBI Taxonomy" id="692418"/>
    <lineage>
        <taxon>Bacteria</taxon>
        <taxon>Pseudomonadati</taxon>
        <taxon>Bacteroidota</taxon>
        <taxon>Cytophagia</taxon>
        <taxon>Cytophagales</taxon>
        <taxon>Reichenbachiellaceae</taxon>
        <taxon>Reichenbachiella</taxon>
    </lineage>
</organism>
<dbReference type="AlphaFoldDB" id="A0A1W2G9L6"/>
<keyword evidence="5" id="KW-0547">Nucleotide-binding</keyword>
<proteinExistence type="predicted"/>
<dbReference type="InterPro" id="IPR003594">
    <property type="entry name" value="HATPase_dom"/>
</dbReference>
<dbReference type="GO" id="GO:0046983">
    <property type="term" value="F:protein dimerization activity"/>
    <property type="evidence" value="ECO:0007669"/>
    <property type="project" value="InterPro"/>
</dbReference>
<evidence type="ECO:0000256" key="4">
    <source>
        <dbReference type="ARBA" id="ARBA00022679"/>
    </source>
</evidence>